<feature type="region of interest" description="Disordered" evidence="1">
    <location>
        <begin position="101"/>
        <end position="178"/>
    </location>
</feature>
<protein>
    <recommendedName>
        <fullName evidence="2">PepSY domain-containing protein</fullName>
    </recommendedName>
</protein>
<evidence type="ECO:0000313" key="3">
    <source>
        <dbReference type="EMBL" id="RUL49344.1"/>
    </source>
</evidence>
<gene>
    <name evidence="3" type="ORF">EK386_15395</name>
</gene>
<feature type="compositionally biased region" description="Polar residues" evidence="1">
    <location>
        <begin position="101"/>
        <end position="142"/>
    </location>
</feature>
<evidence type="ECO:0000313" key="4">
    <source>
        <dbReference type="Proteomes" id="UP000287910"/>
    </source>
</evidence>
<dbReference type="Proteomes" id="UP000287910">
    <property type="component" value="Unassembled WGS sequence"/>
</dbReference>
<name>A0A432L8T1_9BACI</name>
<dbReference type="Pfam" id="PF03413">
    <property type="entry name" value="PepSY"/>
    <property type="match status" value="1"/>
</dbReference>
<evidence type="ECO:0000259" key="2">
    <source>
        <dbReference type="Pfam" id="PF03413"/>
    </source>
</evidence>
<dbReference type="InterPro" id="IPR025711">
    <property type="entry name" value="PepSY"/>
</dbReference>
<accession>A0A432L8T1</accession>
<evidence type="ECO:0000256" key="1">
    <source>
        <dbReference type="SAM" id="MobiDB-lite"/>
    </source>
</evidence>
<sequence>MKKIILVPALLGVMGLGGVIAVAGGNIVGSANQANVLTKVEIEKKALDVVQGKITELEFENEGTKSYYEVEIVTSDAEYDLKLDAFTGDLLRKKKEPIIPTQTNTTNVKSDNVNDENTNHTNSNQSKQTITTTAPNVSSQPRVNDDGDDRYDDDRYEDDDDDQYDDDRYEDDDDHNDD</sequence>
<dbReference type="RefSeq" id="WP_126660118.1">
    <property type="nucleotide sequence ID" value="NZ_RYYR01000026.1"/>
</dbReference>
<organism evidence="3 4">
    <name type="scientific">Lysinibacillus antri</name>
    <dbReference type="NCBI Taxonomy" id="2498145"/>
    <lineage>
        <taxon>Bacteria</taxon>
        <taxon>Bacillati</taxon>
        <taxon>Bacillota</taxon>
        <taxon>Bacilli</taxon>
        <taxon>Bacillales</taxon>
        <taxon>Bacillaceae</taxon>
        <taxon>Lysinibacillus</taxon>
    </lineage>
</organism>
<proteinExistence type="predicted"/>
<comment type="caution">
    <text evidence="3">The sequence shown here is derived from an EMBL/GenBank/DDBJ whole genome shotgun (WGS) entry which is preliminary data.</text>
</comment>
<reference evidence="3 4" key="1">
    <citation type="submission" date="2018-12" db="EMBL/GenBank/DDBJ databases">
        <title>Lysinibacillus antri sp. nov., isolated from a cave soil.</title>
        <authorList>
            <person name="Narsing Rao M.P."/>
            <person name="Zhang H."/>
            <person name="Dong Z.-Y."/>
            <person name="Niu X.-K."/>
            <person name="Zhang K."/>
            <person name="Fang B.-Z."/>
            <person name="Kang Y.-Q."/>
            <person name="Xiao M."/>
            <person name="Li W.-J."/>
        </authorList>
    </citation>
    <scope>NUCLEOTIDE SEQUENCE [LARGE SCALE GENOMIC DNA]</scope>
    <source>
        <strain evidence="3 4">SYSU K30002</strain>
    </source>
</reference>
<dbReference type="Gene3D" id="3.10.450.40">
    <property type="match status" value="1"/>
</dbReference>
<dbReference type="AlphaFoldDB" id="A0A432L8T1"/>
<dbReference type="EMBL" id="RYYR01000026">
    <property type="protein sequence ID" value="RUL49344.1"/>
    <property type="molecule type" value="Genomic_DNA"/>
</dbReference>
<feature type="compositionally biased region" description="Acidic residues" evidence="1">
    <location>
        <begin position="146"/>
        <end position="178"/>
    </location>
</feature>
<keyword evidence="4" id="KW-1185">Reference proteome</keyword>
<feature type="domain" description="PepSY" evidence="2">
    <location>
        <begin position="37"/>
        <end position="93"/>
    </location>
</feature>